<dbReference type="EMBL" id="FOHK01000012">
    <property type="protein sequence ID" value="SET72486.1"/>
    <property type="molecule type" value="Genomic_DNA"/>
</dbReference>
<sequence length="187" mass="20298">MKQFLTIISFALASTSVGAQQVELSQLQACKKINNSLEKLSCYEKLTDDLSQSATETASATTAAETVKEADKLPAPTEAEIAAPAVAATSSSTAAPQAIKEDNFGLEEKRALEDVIDEISATVTNVKKNPHGLFILYLDNGQTWKQTSSKRFKVKVGDTLIITRGSFGSFRAQRQDSNRTINVKRLK</sequence>
<keyword evidence="3" id="KW-1185">Reference proteome</keyword>
<keyword evidence="1" id="KW-0732">Signal</keyword>
<protein>
    <submittedName>
        <fullName evidence="2">Uncharacterized protein</fullName>
    </submittedName>
</protein>
<evidence type="ECO:0000313" key="3">
    <source>
        <dbReference type="Proteomes" id="UP000199308"/>
    </source>
</evidence>
<evidence type="ECO:0000256" key="1">
    <source>
        <dbReference type="SAM" id="SignalP"/>
    </source>
</evidence>
<proteinExistence type="predicted"/>
<dbReference type="OrthoDB" id="4750212at2"/>
<feature type="chain" id="PRO_5011675250" evidence="1">
    <location>
        <begin position="20"/>
        <end position="187"/>
    </location>
</feature>
<dbReference type="AlphaFoldDB" id="A0A1I0GN88"/>
<dbReference type="RefSeq" id="WP_093331083.1">
    <property type="nucleotide sequence ID" value="NZ_AP027363.1"/>
</dbReference>
<accession>A0A1I0GN88</accession>
<organism evidence="2 3">
    <name type="scientific">Thalassotalea agarivorans</name>
    <name type="common">Thalassomonas agarivorans</name>
    <dbReference type="NCBI Taxonomy" id="349064"/>
    <lineage>
        <taxon>Bacteria</taxon>
        <taxon>Pseudomonadati</taxon>
        <taxon>Pseudomonadota</taxon>
        <taxon>Gammaproteobacteria</taxon>
        <taxon>Alteromonadales</taxon>
        <taxon>Colwelliaceae</taxon>
        <taxon>Thalassotalea</taxon>
    </lineage>
</organism>
<feature type="signal peptide" evidence="1">
    <location>
        <begin position="1"/>
        <end position="19"/>
    </location>
</feature>
<reference evidence="2 3" key="1">
    <citation type="submission" date="2016-10" db="EMBL/GenBank/DDBJ databases">
        <authorList>
            <person name="de Groot N.N."/>
        </authorList>
    </citation>
    <scope>NUCLEOTIDE SEQUENCE [LARGE SCALE GENOMIC DNA]</scope>
    <source>
        <strain evidence="2 3">DSM 19706</strain>
    </source>
</reference>
<dbReference type="STRING" id="349064.SAMN05660429_02520"/>
<dbReference type="Proteomes" id="UP000199308">
    <property type="component" value="Unassembled WGS sequence"/>
</dbReference>
<evidence type="ECO:0000313" key="2">
    <source>
        <dbReference type="EMBL" id="SET72486.1"/>
    </source>
</evidence>
<gene>
    <name evidence="2" type="ORF">SAMN05660429_02520</name>
</gene>
<name>A0A1I0GN88_THASX</name>